<name>A0AAU7LSF9_9BURK</name>
<dbReference type="RefSeq" id="WP_349279892.1">
    <property type="nucleotide sequence ID" value="NZ_CP157675.1"/>
</dbReference>
<gene>
    <name evidence="1" type="ORF">ABLV49_01445</name>
</gene>
<sequence length="86" mass="9123">MPADAHAFTLNQRFAFMPAGIVCPLVKYQAAIGLCFLALPGIAADGLAGFYRRGHWPLRACISGSAKRIKSVFICALSIGVTMGSH</sequence>
<organism evidence="1">
    <name type="scientific">Polaromonas hydrogenivorans</name>
    <dbReference type="NCBI Taxonomy" id="335476"/>
    <lineage>
        <taxon>Bacteria</taxon>
        <taxon>Pseudomonadati</taxon>
        <taxon>Pseudomonadota</taxon>
        <taxon>Betaproteobacteria</taxon>
        <taxon>Burkholderiales</taxon>
        <taxon>Comamonadaceae</taxon>
        <taxon>Polaromonas</taxon>
    </lineage>
</organism>
<evidence type="ECO:0000313" key="1">
    <source>
        <dbReference type="EMBL" id="XBP70531.1"/>
    </source>
</evidence>
<dbReference type="EMBL" id="CP157675">
    <property type="protein sequence ID" value="XBP70531.1"/>
    <property type="molecule type" value="Genomic_DNA"/>
</dbReference>
<proteinExistence type="predicted"/>
<accession>A0AAU7LSF9</accession>
<reference evidence="1" key="1">
    <citation type="submission" date="2024-05" db="EMBL/GenBank/DDBJ databases">
        <authorList>
            <person name="Bunk B."/>
            <person name="Swiderski J."/>
            <person name="Sproer C."/>
            <person name="Thiel V."/>
        </authorList>
    </citation>
    <scope>NUCLEOTIDE SEQUENCE</scope>
    <source>
        <strain evidence="1">DSM 17735</strain>
    </source>
</reference>
<dbReference type="AlphaFoldDB" id="A0AAU7LSF9"/>
<protein>
    <submittedName>
        <fullName evidence="1">Uncharacterized protein</fullName>
    </submittedName>
</protein>